<dbReference type="EMBL" id="MWQN01000004">
    <property type="protein sequence ID" value="OPC76975.1"/>
    <property type="molecule type" value="Genomic_DNA"/>
</dbReference>
<gene>
    <name evidence="1" type="ORF">B4N89_41020</name>
</gene>
<comment type="caution">
    <text evidence="1">The sequence shown here is derived from an EMBL/GenBank/DDBJ whole genome shotgun (WGS) entry which is preliminary data.</text>
</comment>
<reference evidence="1 2" key="1">
    <citation type="submission" date="2017-03" db="EMBL/GenBank/DDBJ databases">
        <title>Draft genome sequence of Streptomyces scabrisporus NF3, endophyte isolated from Amphipterygium adstringens.</title>
        <authorList>
            <person name="Vazquez M."/>
            <person name="Ceapa C.D."/>
            <person name="Rodriguez Luna D."/>
            <person name="Sanchez Esquivel S."/>
        </authorList>
    </citation>
    <scope>NUCLEOTIDE SEQUENCE [LARGE SCALE GENOMIC DNA]</scope>
    <source>
        <strain evidence="1 2">NF3</strain>
    </source>
</reference>
<dbReference type="AlphaFoldDB" id="A0A1T3NJT1"/>
<evidence type="ECO:0008006" key="3">
    <source>
        <dbReference type="Google" id="ProtNLM"/>
    </source>
</evidence>
<sequence>MGLAVDGLLPSTCDWGAGSLAGLARINDYLAGTWAPPAGRDGPEGVGDGDWSLLIGRIGGVALRAAAPSTRPEHRERLLALLDVWAGTVFVDPDARLRTGTVLNHTGAQRAIRDEHGATIMLFPLLEDIFVLEYRKGDAEAPRLGPVSDVIEPPRTHWGSARQIRELVELIRTRGPMPWDPEAVALLADATGMSRAAAALLLAVDPGNRTPRGPLPDREGQRVLGLGITEIRSGHDELSRLTDRLDVFADALPPDPADLWTAAGPRHVATRLADAWRARRGHHAPVPETSRALIASLEPREPAAELCGILAHPAGEPLITEDLDTRLHDYRGSIAPTAGTADRQTPRRMESLLHDVATLVPTVYAELPAGDPLRAGLPELIESLRARLAYPGLLLHAARAFPDVTEDDQRRRFGPAPYIGPEPLSVPAFDDGLTVALAAAIPSYGPPKPCPHLYFRPALLDVDAEQTKRLTDDRDYYGEWDRHAMDVIAHVRRIRGDYFTRVVERVRSGVLPVGAYESNPAASAPELVDEVAESLTVPPDAATLYLQLLALEAPTDRSVRTWNGWSPTRHRKAAAALLDAGLVVADKRPRAGRGVFLPGPWAIAKKPFHPMEVWKAEFLGIPFMPNRLRIHRHPTLDRTHPELFAAAWALVARGKSPRN</sequence>
<protein>
    <recommendedName>
        <fullName evidence="3">DNA-binding protein</fullName>
    </recommendedName>
</protein>
<evidence type="ECO:0000313" key="2">
    <source>
        <dbReference type="Proteomes" id="UP000190037"/>
    </source>
</evidence>
<name>A0A1T3NJT1_9ACTN</name>
<proteinExistence type="predicted"/>
<keyword evidence="2" id="KW-1185">Reference proteome</keyword>
<accession>A0A1T3NJT1</accession>
<dbReference type="Proteomes" id="UP000190037">
    <property type="component" value="Unassembled WGS sequence"/>
</dbReference>
<organism evidence="1 2">
    <name type="scientific">Embleya scabrispora</name>
    <dbReference type="NCBI Taxonomy" id="159449"/>
    <lineage>
        <taxon>Bacteria</taxon>
        <taxon>Bacillati</taxon>
        <taxon>Actinomycetota</taxon>
        <taxon>Actinomycetes</taxon>
        <taxon>Kitasatosporales</taxon>
        <taxon>Streptomycetaceae</taxon>
        <taxon>Embleya</taxon>
    </lineage>
</organism>
<evidence type="ECO:0000313" key="1">
    <source>
        <dbReference type="EMBL" id="OPC76975.1"/>
    </source>
</evidence>